<dbReference type="Gene3D" id="2.30.110.10">
    <property type="entry name" value="Electron Transport, Fmn-binding Protein, Chain A"/>
    <property type="match status" value="1"/>
</dbReference>
<protein>
    <submittedName>
        <fullName evidence="1">Putative f420-dependent enzyme</fullName>
    </submittedName>
</protein>
<comment type="caution">
    <text evidence="1">The sequence shown here is derived from an EMBL/GenBank/DDBJ whole genome shotgun (WGS) entry which is preliminary data.</text>
</comment>
<dbReference type="PATRIC" id="fig|1299334.3.peg.7635"/>
<gene>
    <name evidence="1" type="ORF">I553_5694</name>
</gene>
<organism evidence="1">
    <name type="scientific">Mycobacterium xenopi 4042</name>
    <dbReference type="NCBI Taxonomy" id="1299334"/>
    <lineage>
        <taxon>Bacteria</taxon>
        <taxon>Bacillati</taxon>
        <taxon>Actinomycetota</taxon>
        <taxon>Actinomycetes</taxon>
        <taxon>Mycobacteriales</taxon>
        <taxon>Mycobacteriaceae</taxon>
        <taxon>Mycobacterium</taxon>
    </lineage>
</organism>
<dbReference type="AlphaFoldDB" id="X7ZW95"/>
<sequence>MSIAVDGDRAYFRSFERAVKVRRIRRDPKVEFGPATASGKPTGPPQPGRVRLLEGAEYQAAARLLRRKYPLLHGVLVPLAHRLMRRKYGRTVHAELTPSAAPS</sequence>
<name>X7ZW95_MYCXE</name>
<dbReference type="InterPro" id="IPR012349">
    <property type="entry name" value="Split_barrel_FMN-bd"/>
</dbReference>
<accession>X7ZW95</accession>
<reference evidence="1" key="1">
    <citation type="submission" date="2014-01" db="EMBL/GenBank/DDBJ databases">
        <authorList>
            <person name="Brown-Elliot B."/>
            <person name="Wallace R."/>
            <person name="Lenaerts A."/>
            <person name="Ordway D."/>
            <person name="DeGroote M.A."/>
            <person name="Parker T."/>
            <person name="Sizemore C."/>
            <person name="Tallon L.J."/>
            <person name="Sadzewicz L.K."/>
            <person name="Sengamalay N."/>
            <person name="Fraser C.M."/>
            <person name="Hine E."/>
            <person name="Shefchek K.A."/>
            <person name="Das S.P."/>
            <person name="Tettelin H."/>
        </authorList>
    </citation>
    <scope>NUCLEOTIDE SEQUENCE [LARGE SCALE GENOMIC DNA]</scope>
    <source>
        <strain evidence="1">4042</strain>
    </source>
</reference>
<proteinExistence type="predicted"/>
<dbReference type="EMBL" id="JAOB01000069">
    <property type="protein sequence ID" value="EUA23013.1"/>
    <property type="molecule type" value="Genomic_DNA"/>
</dbReference>
<dbReference type="SUPFAM" id="SSF50475">
    <property type="entry name" value="FMN-binding split barrel"/>
    <property type="match status" value="1"/>
</dbReference>
<evidence type="ECO:0000313" key="1">
    <source>
        <dbReference type="EMBL" id="EUA23013.1"/>
    </source>
</evidence>